<name>A0A4P7NQM1_PYROR</name>
<evidence type="ECO:0000313" key="3">
    <source>
        <dbReference type="Proteomes" id="UP000294847"/>
    </source>
</evidence>
<dbReference type="AlphaFoldDB" id="A0A4P7NQM1"/>
<sequence>MPPRSVPPGILRPTRSLQKAIAAPNPSICFFCSHSLAIGAGRSSTFTHPKPRFGSRRDESTIAAAPEPNPRQELQGALTALQRHAPNYINISRVELALQGLRQDAGREAVRLAILGLGDNGSAGRAAKGLLRSMLADPLSTEQEWERQLDQRGELRPLIIRIRPETSQSDSDAARPGFVRSANARDSAVLEIRVSSPTLNNHGLEILLATVGSVAPPGQNNNSAVALEEAALAPAIDIPTSSTGRFTQIATPVHKALFVADGVAGASKIGSLSGLGSKDDIAGAVNLKSCADEDLAGCSFTRVDFESARQAVALFREDVGNAMEFEALWFKSNVPAAKDWLLKGALSNEDGTTKAAVKQLVVSILRNAIVRIEEDEALNLSVALQRSTAVTELNSALAEWSEAAHSELREQLDEAFAGRRWRKLGWWKLFWRVDDVGMLSSEMISQRFLPRAEQGAVYLAGAIDGSGLFGKMGQTPGYQVPARTAPAAEAVVAVPDATKWPAHISKTRNYLLQKSVPALQALAQQLLIQTLSTTTLTTSLGVLAYLSAFGEYEAGAIAALGTVISLRRMQTKWETAREYWHGEVREEGRKAVRAVEASVEAVLEQGRAGGNDAISAEELRRARDLVNTAGDALEKLR</sequence>
<dbReference type="Pfam" id="PF23867">
    <property type="entry name" value="Mmc1_N"/>
    <property type="match status" value="1"/>
</dbReference>
<accession>A0A4P7NQM1</accession>
<dbReference type="InterPro" id="IPR056196">
    <property type="entry name" value="Mmc1_C"/>
</dbReference>
<dbReference type="SMR" id="A0A4P7NQM1"/>
<feature type="domain" description="Mmc1 C-terminal" evidence="1">
    <location>
        <begin position="394"/>
        <end position="589"/>
    </location>
</feature>
<organism evidence="2 3">
    <name type="scientific">Pyricularia oryzae</name>
    <name type="common">Rice blast fungus</name>
    <name type="synonym">Magnaporthe oryzae</name>
    <dbReference type="NCBI Taxonomy" id="318829"/>
    <lineage>
        <taxon>Eukaryota</taxon>
        <taxon>Fungi</taxon>
        <taxon>Dikarya</taxon>
        <taxon>Ascomycota</taxon>
        <taxon>Pezizomycotina</taxon>
        <taxon>Sordariomycetes</taxon>
        <taxon>Sordariomycetidae</taxon>
        <taxon>Magnaporthales</taxon>
        <taxon>Pyriculariaceae</taxon>
        <taxon>Pyricularia</taxon>
    </lineage>
</organism>
<evidence type="ECO:0000259" key="1">
    <source>
        <dbReference type="Pfam" id="PF23868"/>
    </source>
</evidence>
<dbReference type="OMA" id="WAERAHT"/>
<dbReference type="PANTHER" id="PTHR38644">
    <property type="entry name" value="EXPRESSED PROTEIN"/>
    <property type="match status" value="1"/>
</dbReference>
<dbReference type="VEuPathDB" id="FungiDB:M_BR32_EuGene_00072181"/>
<gene>
    <name evidence="2" type="ORF">PoMZ_06345</name>
</gene>
<dbReference type="PANTHER" id="PTHR38644:SF1">
    <property type="entry name" value="EXPRESSED PROTEIN"/>
    <property type="match status" value="1"/>
</dbReference>
<proteinExistence type="predicted"/>
<protein>
    <recommendedName>
        <fullName evidence="1">Mmc1 C-terminal domain-containing protein</fullName>
    </recommendedName>
</protein>
<dbReference type="EMBL" id="CP034209">
    <property type="protein sequence ID" value="QBZ64647.1"/>
    <property type="molecule type" value="Genomic_DNA"/>
</dbReference>
<dbReference type="Proteomes" id="UP000294847">
    <property type="component" value="Chromosome 6"/>
</dbReference>
<reference evidence="2 3" key="1">
    <citation type="journal article" date="2019" name="Mol. Biol. Evol.">
        <title>Blast fungal genomes show frequent chromosomal changes, gene gains and losses, and effector gene turnover.</title>
        <authorList>
            <person name="Gomez Luciano L.B."/>
            <person name="Jason Tsai I."/>
            <person name="Chuma I."/>
            <person name="Tosa Y."/>
            <person name="Chen Y.H."/>
            <person name="Li J.Y."/>
            <person name="Li M.Y."/>
            <person name="Jade Lu M.Y."/>
            <person name="Nakayashiki H."/>
            <person name="Li W.H."/>
        </authorList>
    </citation>
    <scope>NUCLEOTIDE SEQUENCE [LARGE SCALE GENOMIC DNA]</scope>
    <source>
        <strain evidence="2">MZ5-1-6</strain>
    </source>
</reference>
<dbReference type="Pfam" id="PF23868">
    <property type="entry name" value="Mmc1_C"/>
    <property type="match status" value="1"/>
</dbReference>
<evidence type="ECO:0000313" key="2">
    <source>
        <dbReference type="EMBL" id="QBZ64647.1"/>
    </source>
</evidence>